<feature type="region of interest" description="Disordered" evidence="1">
    <location>
        <begin position="198"/>
        <end position="298"/>
    </location>
</feature>
<evidence type="ECO:0000313" key="2">
    <source>
        <dbReference type="EMBL" id="WPH02029.1"/>
    </source>
</evidence>
<dbReference type="InterPro" id="IPR013887">
    <property type="entry name" value="UPF0592"/>
</dbReference>
<feature type="compositionally biased region" description="Basic and acidic residues" evidence="1">
    <location>
        <begin position="250"/>
        <end position="260"/>
    </location>
</feature>
<dbReference type="AlphaFoldDB" id="A0AAQ3M5E4"/>
<feature type="region of interest" description="Disordered" evidence="1">
    <location>
        <begin position="85"/>
        <end position="118"/>
    </location>
</feature>
<evidence type="ECO:0000313" key="3">
    <source>
        <dbReference type="Proteomes" id="UP001303373"/>
    </source>
</evidence>
<dbReference type="PANTHER" id="PTHR37988">
    <property type="entry name" value="UPF0592 MEMBRANE PROTEIN C7D4.03C"/>
    <property type="match status" value="1"/>
</dbReference>
<organism evidence="2 3">
    <name type="scientific">Acrodontium crateriforme</name>
    <dbReference type="NCBI Taxonomy" id="150365"/>
    <lineage>
        <taxon>Eukaryota</taxon>
        <taxon>Fungi</taxon>
        <taxon>Dikarya</taxon>
        <taxon>Ascomycota</taxon>
        <taxon>Pezizomycotina</taxon>
        <taxon>Dothideomycetes</taxon>
        <taxon>Dothideomycetidae</taxon>
        <taxon>Mycosphaerellales</taxon>
        <taxon>Teratosphaeriaceae</taxon>
        <taxon>Acrodontium</taxon>
    </lineage>
</organism>
<evidence type="ECO:0008006" key="4">
    <source>
        <dbReference type="Google" id="ProtNLM"/>
    </source>
</evidence>
<reference evidence="2 3" key="1">
    <citation type="submission" date="2023-11" db="EMBL/GenBank/DDBJ databases">
        <title>An acidophilic fungus is an integral part of prey digestion in a carnivorous sundew plant.</title>
        <authorList>
            <person name="Tsai I.J."/>
        </authorList>
    </citation>
    <scope>NUCLEOTIDE SEQUENCE [LARGE SCALE GENOMIC DNA]</scope>
    <source>
        <strain evidence="2">169a</strain>
    </source>
</reference>
<dbReference type="EMBL" id="CP138586">
    <property type="protein sequence ID" value="WPH02029.1"/>
    <property type="molecule type" value="Genomic_DNA"/>
</dbReference>
<dbReference type="PANTHER" id="PTHR37988:SF1">
    <property type="entry name" value="UPF0592 MEMBRANE PROTEIN C7D4.03C"/>
    <property type="match status" value="1"/>
</dbReference>
<feature type="compositionally biased region" description="Polar residues" evidence="1">
    <location>
        <begin position="224"/>
        <end position="238"/>
    </location>
</feature>
<accession>A0AAQ3M5E4</accession>
<feature type="compositionally biased region" description="Polar residues" evidence="1">
    <location>
        <begin position="1006"/>
        <end position="1032"/>
    </location>
</feature>
<sequence>MAMVTTETVNGYAIRPSLELDRGRKDSRIVLPKNMDVISPTRNHADFPRSASYTYLGDTKNSPYTNPQSVVTIKGAFTRQDSIASTDELVDISPPESSGSTTPDEPLQFDTRTHARQPQDLVEELRKSPKISHHNYSSVAENNLPAAGSHVIPQSVLRPSLDSVRTTNTVASAPSNVRSRQGFGNAFSKAINRSSWYGASSSASSRSPSPVKTDNPALQGPGSDGQSATTTPPVQSKKSMLRKKISSRSLADKSDGEESVNKPNSISRRPTFLKKRPNRLSRIFKGPQNDGSAPLSPLLAPPPIPFLPKSFSTDKLPMTKSQAGFPDRAAPMPRLLSDDRSAASSLLTPKKKDELWSVFRSLDGDYTKFVSKSVALKANVVRSSLIPFLRQYATHPSNKTLRPEDLDRRAHILNKWWTGLIEMLHGRNNQSISGTDRPTILDGISGIMERPEWRLSPSLFCPLIERTKGTSSPLSRSTTSLATNASEFLAESVHHNIRNIFVQNLSAQMAFVVDKMSLRNASASLVTFCGKACAYAFMFVPGMADVLIRLWDIPMDTMRRVLVENGIEKFDDLSDITPDIVSGFPPALHQLGFSSLMGFTRKLRVAPPLPLGTQNVQWWGHWLERWSGRDSDLFYVFVKHFHILSTDFLLPATTKKERMCAPGVLSVHAQILTNLEATIHRDANPDAVATALPLPPTNAVRIMAENRLIMLIRDFLSERTADHPIARLVFAESFNDLLQAAARGTSVFDHAGCYVLLDFLEEAFLILVRYEHMKETEGTLINSEFWQSAFKAMIGSQNTMTEIRLYAFLYTVWNTVVCDLGRKADFCLGLLLDPEVFESRFNHWCPMVRAYFMRLLCWRVGRFDGESNLGEDAILETMLFRLQSIWSQYLWFREQAARNPKFRLATNPSHPAPGRRLLIIRTDPQLTNSRSFLSYDGIKSPPISSNGLSRRISTMSTLSALETPPGSPFSASSAESVEVAEKGVSGFLKKMWSSKSSSKVQDLALTPSNPASSPALSETTTRGRAATDSQVSLPRPSPLDLGVKATELASVRNFTFRFSLEFHPNNRNVLPNMRLLPPRLPLPAHSHLQSISELASPSHPFMAHEPTGESRARAKYCGRALAEWTLIVSECQGFFERRKNEGIPNNKLVETPVLGVEVFRRPS</sequence>
<dbReference type="Proteomes" id="UP001303373">
    <property type="component" value="Chromosome 7"/>
</dbReference>
<feature type="region of interest" description="Disordered" evidence="1">
    <location>
        <begin position="1003"/>
        <end position="1039"/>
    </location>
</feature>
<evidence type="ECO:0000256" key="1">
    <source>
        <dbReference type="SAM" id="MobiDB-lite"/>
    </source>
</evidence>
<protein>
    <recommendedName>
        <fullName evidence="4">DUF1765-domain-containing protein</fullName>
    </recommendedName>
</protein>
<name>A0AAQ3M5E4_9PEZI</name>
<dbReference type="Pfam" id="PF08578">
    <property type="entry name" value="DUF1765"/>
    <property type="match status" value="1"/>
</dbReference>
<feature type="compositionally biased region" description="Low complexity" evidence="1">
    <location>
        <begin position="198"/>
        <end position="210"/>
    </location>
</feature>
<keyword evidence="3" id="KW-1185">Reference proteome</keyword>
<gene>
    <name evidence="2" type="ORF">R9X50_00488400</name>
</gene>
<proteinExistence type="predicted"/>